<gene>
    <name evidence="2" type="ORF">G2W53_033459</name>
</gene>
<organism evidence="2 3">
    <name type="scientific">Senna tora</name>
    <dbReference type="NCBI Taxonomy" id="362788"/>
    <lineage>
        <taxon>Eukaryota</taxon>
        <taxon>Viridiplantae</taxon>
        <taxon>Streptophyta</taxon>
        <taxon>Embryophyta</taxon>
        <taxon>Tracheophyta</taxon>
        <taxon>Spermatophyta</taxon>
        <taxon>Magnoliopsida</taxon>
        <taxon>eudicotyledons</taxon>
        <taxon>Gunneridae</taxon>
        <taxon>Pentapetalae</taxon>
        <taxon>rosids</taxon>
        <taxon>fabids</taxon>
        <taxon>Fabales</taxon>
        <taxon>Fabaceae</taxon>
        <taxon>Caesalpinioideae</taxon>
        <taxon>Cassia clade</taxon>
        <taxon>Senna</taxon>
    </lineage>
</organism>
<proteinExistence type="predicted"/>
<sequence>MGWASGCVFFKFPWLDFYFIKTNQLHSGVKSECLCVGKRRARRTPFSASLKPAPLEPQEPLDRNSASPQRL</sequence>
<dbReference type="Proteomes" id="UP000634136">
    <property type="component" value="Unassembled WGS sequence"/>
</dbReference>
<evidence type="ECO:0000313" key="3">
    <source>
        <dbReference type="Proteomes" id="UP000634136"/>
    </source>
</evidence>
<dbReference type="AlphaFoldDB" id="A0A834SXJ7"/>
<comment type="caution">
    <text evidence="2">The sequence shown here is derived from an EMBL/GenBank/DDBJ whole genome shotgun (WGS) entry which is preliminary data.</text>
</comment>
<evidence type="ECO:0000313" key="2">
    <source>
        <dbReference type="EMBL" id="KAF7812483.1"/>
    </source>
</evidence>
<keyword evidence="3" id="KW-1185">Reference proteome</keyword>
<protein>
    <submittedName>
        <fullName evidence="2">Uncharacterized protein</fullName>
    </submittedName>
</protein>
<dbReference type="EMBL" id="JAAIUW010000010">
    <property type="protein sequence ID" value="KAF7812483.1"/>
    <property type="molecule type" value="Genomic_DNA"/>
</dbReference>
<feature type="region of interest" description="Disordered" evidence="1">
    <location>
        <begin position="42"/>
        <end position="71"/>
    </location>
</feature>
<accession>A0A834SXJ7</accession>
<reference evidence="2" key="1">
    <citation type="submission" date="2020-09" db="EMBL/GenBank/DDBJ databases">
        <title>Genome-Enabled Discovery of Anthraquinone Biosynthesis in Senna tora.</title>
        <authorList>
            <person name="Kang S.-H."/>
            <person name="Pandey R.P."/>
            <person name="Lee C.-M."/>
            <person name="Sim J.-S."/>
            <person name="Jeong J.-T."/>
            <person name="Choi B.-S."/>
            <person name="Jung M."/>
            <person name="Ginzburg D."/>
            <person name="Zhao K."/>
            <person name="Won S.Y."/>
            <person name="Oh T.-J."/>
            <person name="Yu Y."/>
            <person name="Kim N.-H."/>
            <person name="Lee O.R."/>
            <person name="Lee T.-H."/>
            <person name="Bashyal P."/>
            <person name="Kim T.-S."/>
            <person name="Lee W.-H."/>
            <person name="Kawkins C."/>
            <person name="Kim C.-K."/>
            <person name="Kim J.S."/>
            <person name="Ahn B.O."/>
            <person name="Rhee S.Y."/>
            <person name="Sohng J.K."/>
        </authorList>
    </citation>
    <scope>NUCLEOTIDE SEQUENCE</scope>
    <source>
        <tissue evidence="2">Leaf</tissue>
    </source>
</reference>
<evidence type="ECO:0000256" key="1">
    <source>
        <dbReference type="SAM" id="MobiDB-lite"/>
    </source>
</evidence>
<name>A0A834SXJ7_9FABA</name>